<feature type="transmembrane region" description="Helical" evidence="1">
    <location>
        <begin position="37"/>
        <end position="59"/>
    </location>
</feature>
<feature type="transmembrane region" description="Helical" evidence="1">
    <location>
        <begin position="294"/>
        <end position="312"/>
    </location>
</feature>
<dbReference type="InterPro" id="IPR002656">
    <property type="entry name" value="Acyl_transf_3_dom"/>
</dbReference>
<evidence type="ECO:0000256" key="1">
    <source>
        <dbReference type="SAM" id="Phobius"/>
    </source>
</evidence>
<evidence type="ECO:0000313" key="4">
    <source>
        <dbReference type="Proteomes" id="UP001216674"/>
    </source>
</evidence>
<dbReference type="EMBL" id="JARJLM010000234">
    <property type="protein sequence ID" value="MDF3833983.1"/>
    <property type="molecule type" value="Genomic_DNA"/>
</dbReference>
<keyword evidence="3" id="KW-0012">Acyltransferase</keyword>
<name>A0ABT6ANL3_9BURK</name>
<keyword evidence="1" id="KW-0472">Membrane</keyword>
<feature type="transmembrane region" description="Helical" evidence="1">
    <location>
        <begin position="324"/>
        <end position="347"/>
    </location>
</feature>
<dbReference type="RefSeq" id="WP_276265168.1">
    <property type="nucleotide sequence ID" value="NZ_JARJLM010000234.1"/>
</dbReference>
<keyword evidence="1" id="KW-1133">Transmembrane helix</keyword>
<comment type="caution">
    <text evidence="3">The sequence shown here is derived from an EMBL/GenBank/DDBJ whole genome shotgun (WGS) entry which is preliminary data.</text>
</comment>
<dbReference type="GO" id="GO:0016746">
    <property type="term" value="F:acyltransferase activity"/>
    <property type="evidence" value="ECO:0007669"/>
    <property type="project" value="UniProtKB-KW"/>
</dbReference>
<dbReference type="InterPro" id="IPR050879">
    <property type="entry name" value="Acyltransferase_3"/>
</dbReference>
<feature type="transmembrane region" description="Helical" evidence="1">
    <location>
        <begin position="158"/>
        <end position="185"/>
    </location>
</feature>
<keyword evidence="4" id="KW-1185">Reference proteome</keyword>
<dbReference type="Pfam" id="PF01757">
    <property type="entry name" value="Acyl_transf_3"/>
    <property type="match status" value="1"/>
</dbReference>
<feature type="domain" description="Acyltransferase 3" evidence="2">
    <location>
        <begin position="6"/>
        <end position="338"/>
    </location>
</feature>
<evidence type="ECO:0000313" key="3">
    <source>
        <dbReference type="EMBL" id="MDF3833983.1"/>
    </source>
</evidence>
<reference evidence="3 4" key="1">
    <citation type="submission" date="2023-03" db="EMBL/GenBank/DDBJ databases">
        <title>Draft assemblies of triclosan tolerant bacteria isolated from returned activated sludge.</title>
        <authorList>
            <person name="Van Hamelsveld S."/>
        </authorList>
    </citation>
    <scope>NUCLEOTIDE SEQUENCE [LARGE SCALE GENOMIC DNA]</scope>
    <source>
        <strain evidence="3 4">GW210010_S58</strain>
    </source>
</reference>
<keyword evidence="1" id="KW-0812">Transmembrane</keyword>
<accession>A0ABT6ANL3</accession>
<keyword evidence="3" id="KW-0808">Transferase</keyword>
<feature type="transmembrane region" description="Helical" evidence="1">
    <location>
        <begin position="12"/>
        <end position="31"/>
    </location>
</feature>
<feature type="transmembrane region" description="Helical" evidence="1">
    <location>
        <begin position="255"/>
        <end position="273"/>
    </location>
</feature>
<gene>
    <name evidence="3" type="ORF">P3W85_13615</name>
</gene>
<protein>
    <submittedName>
        <fullName evidence="3">Acyltransferase</fullName>
    </submittedName>
</protein>
<evidence type="ECO:0000259" key="2">
    <source>
        <dbReference type="Pfam" id="PF01757"/>
    </source>
</evidence>
<dbReference type="Proteomes" id="UP001216674">
    <property type="component" value="Unassembled WGS sequence"/>
</dbReference>
<feature type="transmembrane region" description="Helical" evidence="1">
    <location>
        <begin position="80"/>
        <end position="107"/>
    </location>
</feature>
<dbReference type="PANTHER" id="PTHR23028">
    <property type="entry name" value="ACETYLTRANSFERASE"/>
    <property type="match status" value="1"/>
</dbReference>
<organism evidence="3 4">
    <name type="scientific">Cupriavidus basilensis</name>
    <dbReference type="NCBI Taxonomy" id="68895"/>
    <lineage>
        <taxon>Bacteria</taxon>
        <taxon>Pseudomonadati</taxon>
        <taxon>Pseudomonadota</taxon>
        <taxon>Betaproteobacteria</taxon>
        <taxon>Burkholderiales</taxon>
        <taxon>Burkholderiaceae</taxon>
        <taxon>Cupriavidus</taxon>
    </lineage>
</organism>
<proteinExistence type="predicted"/>
<feature type="transmembrane region" description="Helical" evidence="1">
    <location>
        <begin position="230"/>
        <end position="249"/>
    </location>
</feature>
<dbReference type="PANTHER" id="PTHR23028:SF53">
    <property type="entry name" value="ACYL_TRANSF_3 DOMAIN-CONTAINING PROTEIN"/>
    <property type="match status" value="1"/>
</dbReference>
<sequence length="366" mass="39226">MPRLPGIQALRGIAITLVLMQHYAMAFPQAGVAVGSLSLWGGVDLFFAISGFVISRSLLAGGAADRIDGAMWRAFWIRRLCRLLPAAWTWLAISVALGFVLAAFGHLQPAAELRGAIAGAFGYANLFWANCHASGTAAGCGLPQLTGSYWSLSLEEQFYALLATALLVMRLRTLAIVLLAGVLMLNALPFHAFDLRWFLRIDALVLGVAVHALCRSTASLRVAAIMRRHGLVAPVTLALYVGIVCAPLISAHHPIGVIALSAAGLVWMAACDHRGAARMSRLSAVFGWLGERAYSIYLCHLPVLLVIHEMLWRAGGPATLPGPWLAAAGLGSVVLILFVGTLSHRFLEQPGMQWGKRLTRPATRSI</sequence>